<dbReference type="OrthoDB" id="3053474at2759"/>
<proteinExistence type="predicted"/>
<protein>
    <submittedName>
        <fullName evidence="1">Uncharacterized protein</fullName>
    </submittedName>
</protein>
<organism evidence="1 2">
    <name type="scientific">Coprinellus micaceus</name>
    <name type="common">Glistening ink-cap mushroom</name>
    <name type="synonym">Coprinus micaceus</name>
    <dbReference type="NCBI Taxonomy" id="71717"/>
    <lineage>
        <taxon>Eukaryota</taxon>
        <taxon>Fungi</taxon>
        <taxon>Dikarya</taxon>
        <taxon>Basidiomycota</taxon>
        <taxon>Agaricomycotina</taxon>
        <taxon>Agaricomycetes</taxon>
        <taxon>Agaricomycetidae</taxon>
        <taxon>Agaricales</taxon>
        <taxon>Agaricineae</taxon>
        <taxon>Psathyrellaceae</taxon>
        <taxon>Coprinellus</taxon>
    </lineage>
</organism>
<dbReference type="AlphaFoldDB" id="A0A4Y7STH2"/>
<evidence type="ECO:0000313" key="1">
    <source>
        <dbReference type="EMBL" id="TEB25160.1"/>
    </source>
</evidence>
<dbReference type="Proteomes" id="UP000298030">
    <property type="component" value="Unassembled WGS sequence"/>
</dbReference>
<gene>
    <name evidence="1" type="ORF">FA13DRAFT_1738579</name>
</gene>
<reference evidence="1 2" key="1">
    <citation type="journal article" date="2019" name="Nat. Ecol. Evol.">
        <title>Megaphylogeny resolves global patterns of mushroom evolution.</title>
        <authorList>
            <person name="Varga T."/>
            <person name="Krizsan K."/>
            <person name="Foldi C."/>
            <person name="Dima B."/>
            <person name="Sanchez-Garcia M."/>
            <person name="Sanchez-Ramirez S."/>
            <person name="Szollosi G.J."/>
            <person name="Szarkandi J.G."/>
            <person name="Papp V."/>
            <person name="Albert L."/>
            <person name="Andreopoulos W."/>
            <person name="Angelini C."/>
            <person name="Antonin V."/>
            <person name="Barry K.W."/>
            <person name="Bougher N.L."/>
            <person name="Buchanan P."/>
            <person name="Buyck B."/>
            <person name="Bense V."/>
            <person name="Catcheside P."/>
            <person name="Chovatia M."/>
            <person name="Cooper J."/>
            <person name="Damon W."/>
            <person name="Desjardin D."/>
            <person name="Finy P."/>
            <person name="Geml J."/>
            <person name="Haridas S."/>
            <person name="Hughes K."/>
            <person name="Justo A."/>
            <person name="Karasinski D."/>
            <person name="Kautmanova I."/>
            <person name="Kiss B."/>
            <person name="Kocsube S."/>
            <person name="Kotiranta H."/>
            <person name="LaButti K.M."/>
            <person name="Lechner B.E."/>
            <person name="Liimatainen K."/>
            <person name="Lipzen A."/>
            <person name="Lukacs Z."/>
            <person name="Mihaltcheva S."/>
            <person name="Morgado L.N."/>
            <person name="Niskanen T."/>
            <person name="Noordeloos M.E."/>
            <person name="Ohm R.A."/>
            <person name="Ortiz-Santana B."/>
            <person name="Ovrebo C."/>
            <person name="Racz N."/>
            <person name="Riley R."/>
            <person name="Savchenko A."/>
            <person name="Shiryaev A."/>
            <person name="Soop K."/>
            <person name="Spirin V."/>
            <person name="Szebenyi C."/>
            <person name="Tomsovsky M."/>
            <person name="Tulloss R.E."/>
            <person name="Uehling J."/>
            <person name="Grigoriev I.V."/>
            <person name="Vagvolgyi C."/>
            <person name="Papp T."/>
            <person name="Martin F.M."/>
            <person name="Miettinen O."/>
            <person name="Hibbett D.S."/>
            <person name="Nagy L.G."/>
        </authorList>
    </citation>
    <scope>NUCLEOTIDE SEQUENCE [LARGE SCALE GENOMIC DNA]</scope>
    <source>
        <strain evidence="1 2">FP101781</strain>
    </source>
</reference>
<accession>A0A4Y7STH2</accession>
<sequence length="69" mass="7813">MLLLARFKCHVIYSDTSLNNETVAYLNLYQNMLLTAMKMQEYIHEGKLLIHGNTALLFSSYTASTLLAA</sequence>
<dbReference type="EMBL" id="QPFP01000059">
    <property type="protein sequence ID" value="TEB25160.1"/>
    <property type="molecule type" value="Genomic_DNA"/>
</dbReference>
<evidence type="ECO:0000313" key="2">
    <source>
        <dbReference type="Proteomes" id="UP000298030"/>
    </source>
</evidence>
<name>A0A4Y7STH2_COPMI</name>
<comment type="caution">
    <text evidence="1">The sequence shown here is derived from an EMBL/GenBank/DDBJ whole genome shotgun (WGS) entry which is preliminary data.</text>
</comment>
<keyword evidence="2" id="KW-1185">Reference proteome</keyword>
<dbReference type="Gene3D" id="1.10.357.90">
    <property type="match status" value="1"/>
</dbReference>